<dbReference type="InterPro" id="IPR038135">
    <property type="entry name" value="Methylthiotransferase_N_sf"/>
</dbReference>
<dbReference type="FunFam" id="3.80.30.20:FF:000001">
    <property type="entry name" value="tRNA-2-methylthio-N(6)-dimethylallyladenosine synthase 2"/>
    <property type="match status" value="1"/>
</dbReference>
<accession>A0A6L5X5S3</accession>
<dbReference type="Pfam" id="PF00919">
    <property type="entry name" value="UPF0004"/>
    <property type="match status" value="1"/>
</dbReference>
<evidence type="ECO:0000256" key="6">
    <source>
        <dbReference type="ARBA" id="ARBA00023004"/>
    </source>
</evidence>
<evidence type="ECO:0000259" key="9">
    <source>
        <dbReference type="PROSITE" id="PS50926"/>
    </source>
</evidence>
<dbReference type="PANTHER" id="PTHR43837:SF1">
    <property type="entry name" value="RIBOSOMAL PROTEIN US12 METHYLTHIOTRANSFERASE RIMO"/>
    <property type="match status" value="1"/>
</dbReference>
<comment type="function">
    <text evidence="8">Catalyzes the methylthiolation of an aspartic acid residue of ribosomal protein uS12.</text>
</comment>
<dbReference type="GO" id="GO:0051539">
    <property type="term" value="F:4 iron, 4 sulfur cluster binding"/>
    <property type="evidence" value="ECO:0007669"/>
    <property type="project" value="UniProtKB-UniRule"/>
</dbReference>
<dbReference type="GO" id="GO:0046872">
    <property type="term" value="F:metal ion binding"/>
    <property type="evidence" value="ECO:0007669"/>
    <property type="project" value="UniProtKB-KW"/>
</dbReference>
<evidence type="ECO:0000313" key="12">
    <source>
        <dbReference type="EMBL" id="MSS14743.1"/>
    </source>
</evidence>
<evidence type="ECO:0000259" key="11">
    <source>
        <dbReference type="PROSITE" id="PS51918"/>
    </source>
</evidence>
<name>A0A6L5X5S3_9FIRM</name>
<dbReference type="Gene3D" id="3.40.50.12160">
    <property type="entry name" value="Methylthiotransferase, N-terminal domain"/>
    <property type="match status" value="1"/>
</dbReference>
<feature type="domain" description="MTTase N-terminal" evidence="10">
    <location>
        <begin position="2"/>
        <end position="118"/>
    </location>
</feature>
<keyword evidence="12" id="KW-0689">Ribosomal protein</keyword>
<dbReference type="EC" id="2.8.4.4" evidence="8"/>
<feature type="domain" description="Radical SAM core" evidence="11">
    <location>
        <begin position="141"/>
        <end position="371"/>
    </location>
</feature>
<comment type="caution">
    <text evidence="12">The sequence shown here is derived from an EMBL/GenBank/DDBJ whole genome shotgun (WGS) entry which is preliminary data.</text>
</comment>
<dbReference type="SMART" id="SM00729">
    <property type="entry name" value="Elp3"/>
    <property type="match status" value="1"/>
</dbReference>
<keyword evidence="5 8" id="KW-0479">Metal-binding</keyword>
<dbReference type="SUPFAM" id="SSF102114">
    <property type="entry name" value="Radical SAM enzymes"/>
    <property type="match status" value="1"/>
</dbReference>
<feature type="binding site" evidence="8">
    <location>
        <position position="159"/>
    </location>
    <ligand>
        <name>[4Fe-4S] cluster</name>
        <dbReference type="ChEBI" id="CHEBI:49883"/>
        <label>2</label>
        <note>4Fe-4S-S-AdoMet</note>
    </ligand>
</feature>
<keyword evidence="2 8" id="KW-0963">Cytoplasm</keyword>
<dbReference type="GO" id="GO:0005840">
    <property type="term" value="C:ribosome"/>
    <property type="evidence" value="ECO:0007669"/>
    <property type="project" value="UniProtKB-KW"/>
</dbReference>
<keyword evidence="6 8" id="KW-0408">Iron</keyword>
<evidence type="ECO:0000256" key="7">
    <source>
        <dbReference type="ARBA" id="ARBA00023014"/>
    </source>
</evidence>
<dbReference type="Gene3D" id="2.40.50.140">
    <property type="entry name" value="Nucleic acid-binding proteins"/>
    <property type="match status" value="1"/>
</dbReference>
<feature type="binding site" evidence="8">
    <location>
        <position position="162"/>
    </location>
    <ligand>
        <name>[4Fe-4S] cluster</name>
        <dbReference type="ChEBI" id="CHEBI:49883"/>
        <label>2</label>
        <note>4Fe-4S-S-AdoMet</note>
    </ligand>
</feature>
<evidence type="ECO:0000256" key="4">
    <source>
        <dbReference type="ARBA" id="ARBA00022691"/>
    </source>
</evidence>
<reference evidence="12 13" key="1">
    <citation type="submission" date="2019-08" db="EMBL/GenBank/DDBJ databases">
        <title>In-depth cultivation of the pig gut microbiome towards novel bacterial diversity and tailored functional studies.</title>
        <authorList>
            <person name="Wylensek D."/>
            <person name="Hitch T.C.A."/>
            <person name="Clavel T."/>
        </authorList>
    </citation>
    <scope>NUCLEOTIDE SEQUENCE [LARGE SCALE GENOMIC DNA]</scope>
    <source>
        <strain evidence="12 13">Oil+RF-744-WCA-WT-11</strain>
    </source>
</reference>
<dbReference type="HAMAP" id="MF_01865">
    <property type="entry name" value="MTTase_RimO"/>
    <property type="match status" value="1"/>
</dbReference>
<keyword evidence="4 8" id="KW-0949">S-adenosyl-L-methionine</keyword>
<dbReference type="Proteomes" id="UP000481852">
    <property type="component" value="Unassembled WGS sequence"/>
</dbReference>
<dbReference type="InterPro" id="IPR002792">
    <property type="entry name" value="TRAM_dom"/>
</dbReference>
<dbReference type="InterPro" id="IPR058240">
    <property type="entry name" value="rSAM_sf"/>
</dbReference>
<dbReference type="SFLD" id="SFLDF00274">
    <property type="entry name" value="ribosomal_protein_S12_methylth"/>
    <property type="match status" value="1"/>
</dbReference>
<dbReference type="NCBIfam" id="TIGR00089">
    <property type="entry name" value="MiaB/RimO family radical SAM methylthiotransferase"/>
    <property type="match status" value="1"/>
</dbReference>
<dbReference type="CDD" id="cd01335">
    <property type="entry name" value="Radical_SAM"/>
    <property type="match status" value="1"/>
</dbReference>
<dbReference type="InterPro" id="IPR006638">
    <property type="entry name" value="Elp3/MiaA/NifB-like_rSAM"/>
</dbReference>
<evidence type="ECO:0000313" key="13">
    <source>
        <dbReference type="Proteomes" id="UP000481852"/>
    </source>
</evidence>
<dbReference type="Pfam" id="PF18693">
    <property type="entry name" value="TRAM_2"/>
    <property type="match status" value="1"/>
</dbReference>
<evidence type="ECO:0000256" key="2">
    <source>
        <dbReference type="ARBA" id="ARBA00022490"/>
    </source>
</evidence>
<dbReference type="PROSITE" id="PS01278">
    <property type="entry name" value="MTTASE_RADICAL"/>
    <property type="match status" value="1"/>
</dbReference>
<dbReference type="Gene3D" id="3.80.30.20">
    <property type="entry name" value="tm_1862 like domain"/>
    <property type="match status" value="1"/>
</dbReference>
<comment type="cofactor">
    <cofactor evidence="8">
        <name>[4Fe-4S] cluster</name>
        <dbReference type="ChEBI" id="CHEBI:49883"/>
    </cofactor>
    <text evidence="8">Binds 2 [4Fe-4S] clusters. One cluster is coordinated with 3 cysteines and an exchangeable S-adenosyl-L-methionine.</text>
</comment>
<organism evidence="12 13">
    <name type="scientific">Porcincola intestinalis</name>
    <dbReference type="NCBI Taxonomy" id="2606632"/>
    <lineage>
        <taxon>Bacteria</taxon>
        <taxon>Bacillati</taxon>
        <taxon>Bacillota</taxon>
        <taxon>Clostridia</taxon>
        <taxon>Lachnospirales</taxon>
        <taxon>Lachnospiraceae</taxon>
        <taxon>Porcincola</taxon>
    </lineage>
</organism>
<dbReference type="PROSITE" id="PS51449">
    <property type="entry name" value="MTTASE_N"/>
    <property type="match status" value="1"/>
</dbReference>
<dbReference type="SFLD" id="SFLDG01082">
    <property type="entry name" value="B12-binding_domain_containing"/>
    <property type="match status" value="1"/>
</dbReference>
<comment type="catalytic activity">
    <reaction evidence="8">
        <text>L-aspartate(89)-[ribosomal protein uS12]-hydrogen + (sulfur carrier)-SH + AH2 + 2 S-adenosyl-L-methionine = 3-methylsulfanyl-L-aspartate(89)-[ribosomal protein uS12]-hydrogen + (sulfur carrier)-H + 5'-deoxyadenosine + L-methionine + A + S-adenosyl-L-homocysteine + 2 H(+)</text>
        <dbReference type="Rhea" id="RHEA:37087"/>
        <dbReference type="Rhea" id="RHEA-COMP:10460"/>
        <dbReference type="Rhea" id="RHEA-COMP:10461"/>
        <dbReference type="Rhea" id="RHEA-COMP:14737"/>
        <dbReference type="Rhea" id="RHEA-COMP:14739"/>
        <dbReference type="ChEBI" id="CHEBI:13193"/>
        <dbReference type="ChEBI" id="CHEBI:15378"/>
        <dbReference type="ChEBI" id="CHEBI:17319"/>
        <dbReference type="ChEBI" id="CHEBI:17499"/>
        <dbReference type="ChEBI" id="CHEBI:29917"/>
        <dbReference type="ChEBI" id="CHEBI:29961"/>
        <dbReference type="ChEBI" id="CHEBI:57844"/>
        <dbReference type="ChEBI" id="CHEBI:57856"/>
        <dbReference type="ChEBI" id="CHEBI:59789"/>
        <dbReference type="ChEBI" id="CHEBI:64428"/>
        <dbReference type="ChEBI" id="CHEBI:73599"/>
        <dbReference type="EC" id="2.8.4.4"/>
    </reaction>
</comment>
<dbReference type="SFLD" id="SFLDG01061">
    <property type="entry name" value="methylthiotransferase"/>
    <property type="match status" value="1"/>
</dbReference>
<keyword evidence="12" id="KW-0687">Ribonucleoprotein</keyword>
<keyword evidence="7 8" id="KW-0411">Iron-sulfur</keyword>
<dbReference type="GO" id="GO:0005829">
    <property type="term" value="C:cytosol"/>
    <property type="evidence" value="ECO:0007669"/>
    <property type="project" value="TreeGrafter"/>
</dbReference>
<dbReference type="PROSITE" id="PS50926">
    <property type="entry name" value="TRAM"/>
    <property type="match status" value="1"/>
</dbReference>
<dbReference type="EMBL" id="VULZ01000006">
    <property type="protein sequence ID" value="MSS14743.1"/>
    <property type="molecule type" value="Genomic_DNA"/>
</dbReference>
<dbReference type="InterPro" id="IPR020612">
    <property type="entry name" value="Methylthiotransferase_CS"/>
</dbReference>
<protein>
    <recommendedName>
        <fullName evidence="8">Ribosomal protein uS12 methylthiotransferase RimO</fullName>
        <shortName evidence="8">uS12 MTTase</shortName>
        <shortName evidence="8">uS12 methylthiotransferase</shortName>
        <ecNumber evidence="8">2.8.4.4</ecNumber>
    </recommendedName>
    <alternativeName>
        <fullName evidence="8">Ribosomal protein uS12 (aspartate-C(3))-methylthiotransferase</fullName>
    </alternativeName>
    <alternativeName>
        <fullName evidence="8">Ribosome maturation factor RimO</fullName>
    </alternativeName>
</protein>
<dbReference type="GO" id="GO:0035599">
    <property type="term" value="F:aspartic acid methylthiotransferase activity"/>
    <property type="evidence" value="ECO:0007669"/>
    <property type="project" value="TreeGrafter"/>
</dbReference>
<proteinExistence type="inferred from homology"/>
<dbReference type="PROSITE" id="PS51918">
    <property type="entry name" value="RADICAL_SAM"/>
    <property type="match status" value="1"/>
</dbReference>
<dbReference type="Pfam" id="PF04055">
    <property type="entry name" value="Radical_SAM"/>
    <property type="match status" value="1"/>
</dbReference>
<dbReference type="PANTHER" id="PTHR43837">
    <property type="entry name" value="RIBOSOMAL PROTEIN S12 METHYLTHIOTRANSFERASE RIMO"/>
    <property type="match status" value="1"/>
</dbReference>
<comment type="subcellular location">
    <subcellularLocation>
        <location evidence="8">Cytoplasm</location>
    </subcellularLocation>
</comment>
<evidence type="ECO:0000256" key="3">
    <source>
        <dbReference type="ARBA" id="ARBA00022679"/>
    </source>
</evidence>
<dbReference type="InterPro" id="IPR007197">
    <property type="entry name" value="rSAM"/>
</dbReference>
<dbReference type="InterPro" id="IPR013848">
    <property type="entry name" value="Methylthiotransferase_N"/>
</dbReference>
<keyword evidence="3 8" id="KW-0808">Transferase</keyword>
<dbReference type="AlphaFoldDB" id="A0A6L5X5S3"/>
<evidence type="ECO:0000256" key="1">
    <source>
        <dbReference type="ARBA" id="ARBA00022485"/>
    </source>
</evidence>
<feature type="binding site" evidence="8">
    <location>
        <position position="11"/>
    </location>
    <ligand>
        <name>[4Fe-4S] cluster</name>
        <dbReference type="ChEBI" id="CHEBI:49883"/>
        <label>1</label>
    </ligand>
</feature>
<dbReference type="SFLD" id="SFLDS00029">
    <property type="entry name" value="Radical_SAM"/>
    <property type="match status" value="1"/>
</dbReference>
<keyword evidence="13" id="KW-1185">Reference proteome</keyword>
<keyword evidence="1 8" id="KW-0004">4Fe-4S</keyword>
<dbReference type="InterPro" id="IPR023404">
    <property type="entry name" value="rSAM_horseshoe"/>
</dbReference>
<dbReference type="InterPro" id="IPR005839">
    <property type="entry name" value="Methylthiotransferase"/>
</dbReference>
<feature type="domain" description="TRAM" evidence="9">
    <location>
        <begin position="374"/>
        <end position="441"/>
    </location>
</feature>
<dbReference type="RefSeq" id="WP_154524910.1">
    <property type="nucleotide sequence ID" value="NZ_VULZ01000006.1"/>
</dbReference>
<sequence>MRKILLISLGCDKNRVDSEKMLGLLNLKGYEITDDETEAEVIIVNSCCFINDAKQESIDTILDMARQKETGKCRALIVAGCMAQRYEKEIRETLPEVDACVGTGSIAKIGDVIEEALEGQRENILDDVDSLPLTDGKRLLTTGGHYAYLKIAEGCDKHCTYCAIPMVRGRYRSVPMESLLSEAKDLADMGVRELILVAEETTLYGTDLYGRKCLHELIHQLAQIRGIRWIRVLYCYPEEIYEDLIRCMKEEKKFVHYLDLPIQHADDEILRRMGRHTTNADLRRIIAHLREEVPDIVLRTTLITGFPGETQEQHEELCRFINEMEFNRLGVFTYSKEEGTPAERMDGQIDEETKLERRDELMELQQEISSDLLQNLIGHTIECMIEGQASGENVYVARSYGDAPDVDGYIFINTDEPMMTGDFAQVKITAASDYDLTGVLV</sequence>
<evidence type="ECO:0000256" key="8">
    <source>
        <dbReference type="HAMAP-Rule" id="MF_01865"/>
    </source>
</evidence>
<feature type="binding site" evidence="8">
    <location>
        <position position="47"/>
    </location>
    <ligand>
        <name>[4Fe-4S] cluster</name>
        <dbReference type="ChEBI" id="CHEBI:49883"/>
        <label>1</label>
    </ligand>
</feature>
<evidence type="ECO:0000259" key="10">
    <source>
        <dbReference type="PROSITE" id="PS51449"/>
    </source>
</evidence>
<evidence type="ECO:0000256" key="5">
    <source>
        <dbReference type="ARBA" id="ARBA00022723"/>
    </source>
</evidence>
<dbReference type="InterPro" id="IPR005840">
    <property type="entry name" value="Ribosomal_uS12_MeSTrfase_RimO"/>
</dbReference>
<dbReference type="GO" id="GO:0103039">
    <property type="term" value="F:protein methylthiotransferase activity"/>
    <property type="evidence" value="ECO:0007669"/>
    <property type="project" value="UniProtKB-EC"/>
</dbReference>
<feature type="binding site" evidence="8">
    <location>
        <position position="81"/>
    </location>
    <ligand>
        <name>[4Fe-4S] cluster</name>
        <dbReference type="ChEBI" id="CHEBI:49883"/>
        <label>1</label>
    </ligand>
</feature>
<comment type="similarity">
    <text evidence="8">Belongs to the methylthiotransferase family. RimO subfamily.</text>
</comment>
<dbReference type="GO" id="GO:0035600">
    <property type="term" value="P:tRNA methylthiolation"/>
    <property type="evidence" value="ECO:0007669"/>
    <property type="project" value="UniProtKB-ARBA"/>
</dbReference>
<dbReference type="GO" id="GO:0140101">
    <property type="term" value="F:catalytic activity, acting on a tRNA"/>
    <property type="evidence" value="ECO:0007669"/>
    <property type="project" value="UniProtKB-ARBA"/>
</dbReference>
<dbReference type="InterPro" id="IPR012340">
    <property type="entry name" value="NA-bd_OB-fold"/>
</dbReference>
<feature type="binding site" evidence="8">
    <location>
        <position position="155"/>
    </location>
    <ligand>
        <name>[4Fe-4S] cluster</name>
        <dbReference type="ChEBI" id="CHEBI:49883"/>
        <label>2</label>
        <note>4Fe-4S-S-AdoMet</note>
    </ligand>
</feature>
<dbReference type="NCBIfam" id="TIGR01125">
    <property type="entry name" value="30S ribosomal protein S12 methylthiotransferase RimO"/>
    <property type="match status" value="1"/>
</dbReference>
<gene>
    <name evidence="8 12" type="primary">rimO</name>
    <name evidence="12" type="ORF">FYJ35_06755</name>
</gene>